<proteinExistence type="inferred from homology"/>
<dbReference type="Gene3D" id="3.40.33.10">
    <property type="entry name" value="CAP"/>
    <property type="match status" value="1"/>
</dbReference>
<dbReference type="AlphaFoldDB" id="A0ABD3C3H4"/>
<dbReference type="GO" id="GO:0008233">
    <property type="term" value="F:peptidase activity"/>
    <property type="evidence" value="ECO:0007669"/>
    <property type="project" value="UniProtKB-KW"/>
</dbReference>
<evidence type="ECO:0000313" key="10">
    <source>
        <dbReference type="Proteomes" id="UP001632038"/>
    </source>
</evidence>
<feature type="chain" id="PRO_5044837325" evidence="7">
    <location>
        <begin position="24"/>
        <end position="162"/>
    </location>
</feature>
<keyword evidence="4" id="KW-0611">Plant defense</keyword>
<evidence type="ECO:0000313" key="9">
    <source>
        <dbReference type="EMBL" id="KAL3623874.1"/>
    </source>
</evidence>
<dbReference type="InterPro" id="IPR014044">
    <property type="entry name" value="CAP_dom"/>
</dbReference>
<sequence length="162" mass="18440">MRLIIHSTNFILIFFFLISSTHAKNAARQFMGLQNAARSVLGLQPLKWDPKLARYARSYARQRREDCALEHSHGPYGENIFWGSGDGWTPAEAAAAWVAERVEYNYWSNSCAFGQECGHYTQIVWRDTKKIGCAKVVCDFGKGVFMICSYDPPGNYIGERPY</sequence>
<keyword evidence="9" id="KW-0645">Protease</keyword>
<dbReference type="GO" id="GO:0098542">
    <property type="term" value="P:defense response to other organism"/>
    <property type="evidence" value="ECO:0007669"/>
    <property type="project" value="UniProtKB-ARBA"/>
</dbReference>
<dbReference type="SUPFAM" id="SSF55797">
    <property type="entry name" value="PR-1-like"/>
    <property type="match status" value="1"/>
</dbReference>
<name>A0ABD3C3H4_9LAMI</name>
<accession>A0ABD3C3H4</accession>
<feature type="signal peptide" evidence="7">
    <location>
        <begin position="1"/>
        <end position="23"/>
    </location>
</feature>
<dbReference type="InterPro" id="IPR001283">
    <property type="entry name" value="CRISP-related"/>
</dbReference>
<dbReference type="SMART" id="SM00198">
    <property type="entry name" value="SCP"/>
    <property type="match status" value="1"/>
</dbReference>
<dbReference type="Proteomes" id="UP001632038">
    <property type="component" value="Unassembled WGS sequence"/>
</dbReference>
<dbReference type="CDD" id="cd05381">
    <property type="entry name" value="CAP_PR-1"/>
    <property type="match status" value="1"/>
</dbReference>
<gene>
    <name evidence="9" type="primary">PR1_2</name>
    <name evidence="9" type="ORF">CASFOL_032690</name>
</gene>
<comment type="function">
    <text evidence="1">Probably involved in the defense reaction of plants against pathogens.</text>
</comment>
<evidence type="ECO:0000256" key="5">
    <source>
        <dbReference type="ARBA" id="ARBA00023157"/>
    </source>
</evidence>
<dbReference type="PROSITE" id="PS01009">
    <property type="entry name" value="CRISP_1"/>
    <property type="match status" value="1"/>
</dbReference>
<dbReference type="EMBL" id="JAVIJP010000054">
    <property type="protein sequence ID" value="KAL3623874.1"/>
    <property type="molecule type" value="Genomic_DNA"/>
</dbReference>
<evidence type="ECO:0000256" key="3">
    <source>
        <dbReference type="ARBA" id="ARBA00022729"/>
    </source>
</evidence>
<evidence type="ECO:0000259" key="8">
    <source>
        <dbReference type="SMART" id="SM00198"/>
    </source>
</evidence>
<keyword evidence="10" id="KW-1185">Reference proteome</keyword>
<comment type="caution">
    <text evidence="9">The sequence shown here is derived from an EMBL/GenBank/DDBJ whole genome shotgun (WGS) entry which is preliminary data.</text>
</comment>
<evidence type="ECO:0000256" key="1">
    <source>
        <dbReference type="ARBA" id="ARBA00003143"/>
    </source>
</evidence>
<dbReference type="InterPro" id="IPR018244">
    <property type="entry name" value="Allrgn_V5/Tpx1_CS"/>
</dbReference>
<dbReference type="PROSITE" id="PS01010">
    <property type="entry name" value="CRISP_2"/>
    <property type="match status" value="1"/>
</dbReference>
<dbReference type="InterPro" id="IPR035940">
    <property type="entry name" value="CAP_sf"/>
</dbReference>
<evidence type="ECO:0000256" key="7">
    <source>
        <dbReference type="SAM" id="SignalP"/>
    </source>
</evidence>
<dbReference type="Pfam" id="PF00188">
    <property type="entry name" value="CAP"/>
    <property type="match status" value="1"/>
</dbReference>
<evidence type="ECO:0000256" key="6">
    <source>
        <dbReference type="ARBA" id="ARBA00023265"/>
    </source>
</evidence>
<organism evidence="9 10">
    <name type="scientific">Castilleja foliolosa</name>
    <dbReference type="NCBI Taxonomy" id="1961234"/>
    <lineage>
        <taxon>Eukaryota</taxon>
        <taxon>Viridiplantae</taxon>
        <taxon>Streptophyta</taxon>
        <taxon>Embryophyta</taxon>
        <taxon>Tracheophyta</taxon>
        <taxon>Spermatophyta</taxon>
        <taxon>Magnoliopsida</taxon>
        <taxon>eudicotyledons</taxon>
        <taxon>Gunneridae</taxon>
        <taxon>Pentapetalae</taxon>
        <taxon>asterids</taxon>
        <taxon>lamiids</taxon>
        <taxon>Lamiales</taxon>
        <taxon>Orobanchaceae</taxon>
        <taxon>Pedicularideae</taxon>
        <taxon>Castillejinae</taxon>
        <taxon>Castilleja</taxon>
    </lineage>
</organism>
<keyword evidence="6" id="KW-0568">Pathogenesis-related protein</keyword>
<evidence type="ECO:0000256" key="2">
    <source>
        <dbReference type="ARBA" id="ARBA00009923"/>
    </source>
</evidence>
<comment type="similarity">
    <text evidence="2">Belongs to the CRISP family.</text>
</comment>
<dbReference type="PRINTS" id="PR00838">
    <property type="entry name" value="V5ALLERGEN"/>
</dbReference>
<reference evidence="10" key="1">
    <citation type="journal article" date="2024" name="IScience">
        <title>Strigolactones Initiate the Formation of Haustorium-like Structures in Castilleja.</title>
        <authorList>
            <person name="Buerger M."/>
            <person name="Peterson D."/>
            <person name="Chory J."/>
        </authorList>
    </citation>
    <scope>NUCLEOTIDE SEQUENCE [LARGE SCALE GENOMIC DNA]</scope>
</reference>
<dbReference type="FunFam" id="3.40.33.10:FF:000006">
    <property type="entry name" value="Putative pathogenesis-related protein 1"/>
    <property type="match status" value="1"/>
</dbReference>
<keyword evidence="5" id="KW-1015">Disulfide bond</keyword>
<keyword evidence="3 7" id="KW-0732">Signal</keyword>
<dbReference type="InterPro" id="IPR002413">
    <property type="entry name" value="V5_allergen-like"/>
</dbReference>
<dbReference type="PRINTS" id="PR00837">
    <property type="entry name" value="V5TPXLIKE"/>
</dbReference>
<evidence type="ECO:0000256" key="4">
    <source>
        <dbReference type="ARBA" id="ARBA00022821"/>
    </source>
</evidence>
<dbReference type="GO" id="GO:0006508">
    <property type="term" value="P:proteolysis"/>
    <property type="evidence" value="ECO:0007669"/>
    <property type="project" value="UniProtKB-KW"/>
</dbReference>
<feature type="domain" description="SCP" evidence="8">
    <location>
        <begin position="25"/>
        <end position="158"/>
    </location>
</feature>
<keyword evidence="9" id="KW-0378">Hydrolase</keyword>
<dbReference type="PANTHER" id="PTHR10334">
    <property type="entry name" value="CYSTEINE-RICH SECRETORY PROTEIN-RELATED"/>
    <property type="match status" value="1"/>
</dbReference>
<protein>
    <submittedName>
        <fullName evidence="9">Cuticle-degrading protease</fullName>
    </submittedName>
</protein>